<organism evidence="2 3">
    <name type="scientific">Streptomyces qinzhouensis</name>
    <dbReference type="NCBI Taxonomy" id="2599401"/>
    <lineage>
        <taxon>Bacteria</taxon>
        <taxon>Bacillati</taxon>
        <taxon>Actinomycetota</taxon>
        <taxon>Actinomycetes</taxon>
        <taxon>Kitasatosporales</taxon>
        <taxon>Streptomycetaceae</taxon>
        <taxon>Streptomyces</taxon>
    </lineage>
</organism>
<dbReference type="SUPFAM" id="SSF55729">
    <property type="entry name" value="Acyl-CoA N-acyltransferases (Nat)"/>
    <property type="match status" value="1"/>
</dbReference>
<accession>A0A5B8IHF5</accession>
<feature type="domain" description="N-acetyltransferase" evidence="1">
    <location>
        <begin position="2"/>
        <end position="163"/>
    </location>
</feature>
<sequence>MYVMRPATVADGPAVRAVVLARSAWMEERRMPSWRESADDLAGQTENSDGSMWVLIEEATGRLVGCTTVQQETPPWGWTRAELAEPADYLYTTVTDPADREQKPGTLIAHWAVDRAARSGRTWVRRGCLFPGLVRYYETQGFALLHEVQRTHNRVYLLARRAEGVRDLAVRVRTEP</sequence>
<dbReference type="AlphaFoldDB" id="A0A5B8IHF5"/>
<dbReference type="Gene3D" id="3.40.630.30">
    <property type="match status" value="1"/>
</dbReference>
<dbReference type="InterPro" id="IPR016181">
    <property type="entry name" value="Acyl_CoA_acyltransferase"/>
</dbReference>
<keyword evidence="3" id="KW-1185">Reference proteome</keyword>
<name>A0A5B8IHF5_9ACTN</name>
<protein>
    <submittedName>
        <fullName evidence="2">GNAT family N-acetyltransferase</fullName>
    </submittedName>
</protein>
<dbReference type="EMBL" id="CP042266">
    <property type="protein sequence ID" value="QDY78068.1"/>
    <property type="molecule type" value="Genomic_DNA"/>
</dbReference>
<gene>
    <name evidence="2" type="ORF">FQU76_17910</name>
</gene>
<dbReference type="InterPro" id="IPR000182">
    <property type="entry name" value="GNAT_dom"/>
</dbReference>
<dbReference type="GO" id="GO:0016747">
    <property type="term" value="F:acyltransferase activity, transferring groups other than amino-acyl groups"/>
    <property type="evidence" value="ECO:0007669"/>
    <property type="project" value="InterPro"/>
</dbReference>
<keyword evidence="2" id="KW-0808">Transferase</keyword>
<dbReference type="PROSITE" id="PS51186">
    <property type="entry name" value="GNAT"/>
    <property type="match status" value="1"/>
</dbReference>
<proteinExistence type="predicted"/>
<evidence type="ECO:0000313" key="3">
    <source>
        <dbReference type="Proteomes" id="UP000320580"/>
    </source>
</evidence>
<dbReference type="Proteomes" id="UP000320580">
    <property type="component" value="Chromosome"/>
</dbReference>
<evidence type="ECO:0000313" key="2">
    <source>
        <dbReference type="EMBL" id="QDY78068.1"/>
    </source>
</evidence>
<dbReference type="KEGG" id="sqz:FQU76_17910"/>
<evidence type="ECO:0000259" key="1">
    <source>
        <dbReference type="PROSITE" id="PS51186"/>
    </source>
</evidence>
<dbReference type="OrthoDB" id="4095657at2"/>
<reference evidence="2 3" key="1">
    <citation type="submission" date="2019-07" db="EMBL/GenBank/DDBJ databases">
        <authorList>
            <person name="Zhu P."/>
        </authorList>
    </citation>
    <scope>NUCLEOTIDE SEQUENCE [LARGE SCALE GENOMIC DNA]</scope>
    <source>
        <strain evidence="2 3">SSL-25</strain>
    </source>
</reference>